<evidence type="ECO:0000256" key="2">
    <source>
        <dbReference type="ARBA" id="ARBA00004448"/>
    </source>
</evidence>
<keyword evidence="15" id="KW-1185">Reference proteome</keyword>
<dbReference type="AlphaFoldDB" id="A0A9N9TDQ4"/>
<dbReference type="InterPro" id="IPR022764">
    <property type="entry name" value="Peptidase_S54_rhomboid_dom"/>
</dbReference>
<dbReference type="Pfam" id="PF01694">
    <property type="entry name" value="Rhomboid"/>
    <property type="match status" value="1"/>
</dbReference>
<evidence type="ECO:0000256" key="4">
    <source>
        <dbReference type="ARBA" id="ARBA00013039"/>
    </source>
</evidence>
<dbReference type="GO" id="GO:0006465">
    <property type="term" value="P:signal peptide processing"/>
    <property type="evidence" value="ECO:0007669"/>
    <property type="project" value="TreeGrafter"/>
</dbReference>
<keyword evidence="10" id="KW-0496">Mitochondrion</keyword>
<feature type="transmembrane region" description="Helical" evidence="12">
    <location>
        <begin position="244"/>
        <end position="264"/>
    </location>
</feature>
<keyword evidence="8" id="KW-0809">Transit peptide</keyword>
<dbReference type="GO" id="GO:0005743">
    <property type="term" value="C:mitochondrial inner membrane"/>
    <property type="evidence" value="ECO:0007669"/>
    <property type="project" value="UniProtKB-SubCell"/>
</dbReference>
<dbReference type="PANTHER" id="PTHR43731:SF14">
    <property type="entry name" value="PRESENILIN-ASSOCIATED RHOMBOID-LIKE PROTEIN, MITOCHONDRIAL"/>
    <property type="match status" value="1"/>
</dbReference>
<dbReference type="InterPro" id="IPR035952">
    <property type="entry name" value="Rhomboid-like_sf"/>
</dbReference>
<proteinExistence type="inferred from homology"/>
<feature type="domain" description="Peptidase S54 rhomboid" evidence="13">
    <location>
        <begin position="184"/>
        <end position="322"/>
    </location>
</feature>
<keyword evidence="7" id="KW-0378">Hydrolase</keyword>
<dbReference type="FunFam" id="1.20.1540.10:FF:000005">
    <property type="entry name" value="Presenilins-associated rhomboid-like protein, mitochondrial"/>
    <property type="match status" value="1"/>
</dbReference>
<feature type="transmembrane region" description="Helical" evidence="12">
    <location>
        <begin position="304"/>
        <end position="323"/>
    </location>
</feature>
<evidence type="ECO:0000313" key="14">
    <source>
        <dbReference type="EMBL" id="CAG9840541.1"/>
    </source>
</evidence>
<dbReference type="Gene3D" id="1.20.1540.10">
    <property type="entry name" value="Rhomboid-like"/>
    <property type="match status" value="1"/>
</dbReference>
<accession>A0A9N9TDQ4</accession>
<feature type="transmembrane region" description="Helical" evidence="12">
    <location>
        <begin position="143"/>
        <end position="160"/>
    </location>
</feature>
<gene>
    <name evidence="14" type="ORF">DIABBA_LOCUS13176</name>
</gene>
<keyword evidence="5 12" id="KW-0812">Transmembrane</keyword>
<comment type="catalytic activity">
    <reaction evidence="1">
        <text>Cleaves type-1 transmembrane domains using a catalytic dyad composed of serine and histidine that are contributed by different transmembrane domains.</text>
        <dbReference type="EC" id="3.4.21.105"/>
    </reaction>
</comment>
<evidence type="ECO:0000256" key="8">
    <source>
        <dbReference type="ARBA" id="ARBA00022946"/>
    </source>
</evidence>
<dbReference type="GO" id="GO:0004252">
    <property type="term" value="F:serine-type endopeptidase activity"/>
    <property type="evidence" value="ECO:0007669"/>
    <property type="project" value="InterPro"/>
</dbReference>
<dbReference type="OrthoDB" id="10260614at2759"/>
<dbReference type="EMBL" id="OU898284">
    <property type="protein sequence ID" value="CAG9840541.1"/>
    <property type="molecule type" value="Genomic_DNA"/>
</dbReference>
<evidence type="ECO:0000259" key="13">
    <source>
        <dbReference type="Pfam" id="PF01694"/>
    </source>
</evidence>
<evidence type="ECO:0000256" key="9">
    <source>
        <dbReference type="ARBA" id="ARBA00022989"/>
    </source>
</evidence>
<comment type="subcellular location">
    <subcellularLocation>
        <location evidence="2">Mitochondrion inner membrane</location>
        <topology evidence="2">Multi-pass membrane protein</topology>
    </subcellularLocation>
</comment>
<name>A0A9N9TDQ4_DIABA</name>
<dbReference type="EC" id="3.4.21.105" evidence="4"/>
<dbReference type="Proteomes" id="UP001153709">
    <property type="component" value="Chromosome 9"/>
</dbReference>
<keyword evidence="11 12" id="KW-0472">Membrane</keyword>
<dbReference type="PANTHER" id="PTHR43731">
    <property type="entry name" value="RHOMBOID PROTEASE"/>
    <property type="match status" value="1"/>
</dbReference>
<evidence type="ECO:0000256" key="5">
    <source>
        <dbReference type="ARBA" id="ARBA00022692"/>
    </source>
</evidence>
<evidence type="ECO:0000256" key="12">
    <source>
        <dbReference type="SAM" id="Phobius"/>
    </source>
</evidence>
<evidence type="ECO:0000256" key="7">
    <source>
        <dbReference type="ARBA" id="ARBA00022801"/>
    </source>
</evidence>
<feature type="transmembrane region" description="Helical" evidence="12">
    <location>
        <begin position="271"/>
        <end position="292"/>
    </location>
</feature>
<keyword evidence="6" id="KW-0999">Mitochondrion inner membrane</keyword>
<keyword evidence="9 12" id="KW-1133">Transmembrane helix</keyword>
<sequence>MALSRMVRIVNLGSKESTFLQRHGLKSGNGNIRNFRNGRKINDEPRINPESLATPFTNAHIDCSNLRVASLFRPFLFTVAFSGSCFLGAAVWEYENMRSHARRQLRKPMKFFRKSIDQGINSTNTLVRDFKSWWSRLTEGERIFAPICLLNVLVFLAWRIPRFQPMMLRYFCSNPASPSIYVPMVLSTFSHYSGLHLLANMYVLHSFCTGAVHSLGKEQFLGFYLTAGVVSSFASYTYKVLTRQPGLSLGASGAIMGILGYVCTQYPDTRLGIILLPVFTFSAGAAIKFIVGLDTAGVLLGWKFFDHAAHLGGAACGIFWAMWGNPNIWQKREPVLQYWHQLRGSIK</sequence>
<protein>
    <recommendedName>
        <fullName evidence="4">rhomboid protease</fullName>
        <ecNumber evidence="4">3.4.21.105</ecNumber>
    </recommendedName>
</protein>
<feature type="transmembrane region" description="Helical" evidence="12">
    <location>
        <begin position="220"/>
        <end position="238"/>
    </location>
</feature>
<dbReference type="SUPFAM" id="SSF144091">
    <property type="entry name" value="Rhomboid-like"/>
    <property type="match status" value="1"/>
</dbReference>
<feature type="transmembrane region" description="Helical" evidence="12">
    <location>
        <begin position="180"/>
        <end position="199"/>
    </location>
</feature>
<dbReference type="InterPro" id="IPR050925">
    <property type="entry name" value="Rhomboid_protease_S54"/>
</dbReference>
<evidence type="ECO:0000256" key="3">
    <source>
        <dbReference type="ARBA" id="ARBA00009045"/>
    </source>
</evidence>
<comment type="similarity">
    <text evidence="3">Belongs to the peptidase S54 family.</text>
</comment>
<evidence type="ECO:0000256" key="11">
    <source>
        <dbReference type="ARBA" id="ARBA00023136"/>
    </source>
</evidence>
<evidence type="ECO:0000313" key="15">
    <source>
        <dbReference type="Proteomes" id="UP001153709"/>
    </source>
</evidence>
<feature type="transmembrane region" description="Helical" evidence="12">
    <location>
        <begin position="75"/>
        <end position="94"/>
    </location>
</feature>
<evidence type="ECO:0000256" key="1">
    <source>
        <dbReference type="ARBA" id="ARBA00000156"/>
    </source>
</evidence>
<organism evidence="14 15">
    <name type="scientific">Diabrotica balteata</name>
    <name type="common">Banded cucumber beetle</name>
    <dbReference type="NCBI Taxonomy" id="107213"/>
    <lineage>
        <taxon>Eukaryota</taxon>
        <taxon>Metazoa</taxon>
        <taxon>Ecdysozoa</taxon>
        <taxon>Arthropoda</taxon>
        <taxon>Hexapoda</taxon>
        <taxon>Insecta</taxon>
        <taxon>Pterygota</taxon>
        <taxon>Neoptera</taxon>
        <taxon>Endopterygota</taxon>
        <taxon>Coleoptera</taxon>
        <taxon>Polyphaga</taxon>
        <taxon>Cucujiformia</taxon>
        <taxon>Chrysomeloidea</taxon>
        <taxon>Chrysomelidae</taxon>
        <taxon>Galerucinae</taxon>
        <taxon>Diabroticina</taxon>
        <taxon>Diabroticites</taxon>
        <taxon>Diabrotica</taxon>
    </lineage>
</organism>
<evidence type="ECO:0000256" key="6">
    <source>
        <dbReference type="ARBA" id="ARBA00022792"/>
    </source>
</evidence>
<reference evidence="14" key="1">
    <citation type="submission" date="2022-01" db="EMBL/GenBank/DDBJ databases">
        <authorList>
            <person name="King R."/>
        </authorList>
    </citation>
    <scope>NUCLEOTIDE SEQUENCE</scope>
</reference>
<evidence type="ECO:0000256" key="10">
    <source>
        <dbReference type="ARBA" id="ARBA00023128"/>
    </source>
</evidence>